<proteinExistence type="predicted"/>
<dbReference type="Proteomes" id="UP000037035">
    <property type="component" value="Unassembled WGS sequence"/>
</dbReference>
<name>A0A0L6V313_9BASI</name>
<evidence type="ECO:0000256" key="1">
    <source>
        <dbReference type="SAM" id="MobiDB-lite"/>
    </source>
</evidence>
<dbReference type="AlphaFoldDB" id="A0A0L6V313"/>
<evidence type="ECO:0000313" key="3">
    <source>
        <dbReference type="Proteomes" id="UP000037035"/>
    </source>
</evidence>
<comment type="caution">
    <text evidence="2">The sequence shown here is derived from an EMBL/GenBank/DDBJ whole genome shotgun (WGS) entry which is preliminary data.</text>
</comment>
<sequence>MYFVKQIGLHAFTYPKRFPNNSSKVVFAILFMKNYAANFSQPYLTKFFKNQWSSWSSSMMSSPASLTTTVTTAPKWPCGTSARLALCWLTPRTSTHTPALFEDIEAPESMQEMALKSGQTIKGIRKWVQMKLCFHCGQAGHVFCVCFNMDWRPQGHQEPSPSLQISKLQAEINWLHTNPNPRSPTLAPENAGFSKNGATQV</sequence>
<dbReference type="EMBL" id="LAVV01007672">
    <property type="protein sequence ID" value="KNZ55149.1"/>
    <property type="molecule type" value="Genomic_DNA"/>
</dbReference>
<evidence type="ECO:0000313" key="2">
    <source>
        <dbReference type="EMBL" id="KNZ55149.1"/>
    </source>
</evidence>
<protein>
    <recommendedName>
        <fullName evidence="4">CCHC-type domain-containing protein</fullName>
    </recommendedName>
</protein>
<keyword evidence="3" id="KW-1185">Reference proteome</keyword>
<organism evidence="2 3">
    <name type="scientific">Puccinia sorghi</name>
    <dbReference type="NCBI Taxonomy" id="27349"/>
    <lineage>
        <taxon>Eukaryota</taxon>
        <taxon>Fungi</taxon>
        <taxon>Dikarya</taxon>
        <taxon>Basidiomycota</taxon>
        <taxon>Pucciniomycotina</taxon>
        <taxon>Pucciniomycetes</taxon>
        <taxon>Pucciniales</taxon>
        <taxon>Pucciniaceae</taxon>
        <taxon>Puccinia</taxon>
    </lineage>
</organism>
<accession>A0A0L6V313</accession>
<reference evidence="2 3" key="1">
    <citation type="submission" date="2015-08" db="EMBL/GenBank/DDBJ databases">
        <title>Next Generation Sequencing and Analysis of the Genome of Puccinia sorghi L Schw, the Causal Agent of Maize Common Rust.</title>
        <authorList>
            <person name="Rochi L."/>
            <person name="Burguener G."/>
            <person name="Darino M."/>
            <person name="Turjanski A."/>
            <person name="Kreff E."/>
            <person name="Dieguez M.J."/>
            <person name="Sacco F."/>
        </authorList>
    </citation>
    <scope>NUCLEOTIDE SEQUENCE [LARGE SCALE GENOMIC DNA]</scope>
    <source>
        <strain evidence="2 3">RO10H11247</strain>
    </source>
</reference>
<dbReference type="VEuPathDB" id="FungiDB:VP01_2753g3"/>
<evidence type="ECO:0008006" key="4">
    <source>
        <dbReference type="Google" id="ProtNLM"/>
    </source>
</evidence>
<feature type="region of interest" description="Disordered" evidence="1">
    <location>
        <begin position="177"/>
        <end position="201"/>
    </location>
</feature>
<dbReference type="OrthoDB" id="4847360at2759"/>
<gene>
    <name evidence="2" type="ORF">VP01_2753g3</name>
</gene>